<protein>
    <submittedName>
        <fullName evidence="1">Estradiol 17 beta-dehydrogenase</fullName>
    </submittedName>
</protein>
<accession>A0ACC0CVA4</accession>
<gene>
    <name evidence="1" type="ORF">F4821DRAFT_175740</name>
</gene>
<comment type="caution">
    <text evidence="1">The sequence shown here is derived from an EMBL/GenBank/DDBJ whole genome shotgun (WGS) entry which is preliminary data.</text>
</comment>
<organism evidence="1 2">
    <name type="scientific">Hypoxylon rubiginosum</name>
    <dbReference type="NCBI Taxonomy" id="110542"/>
    <lineage>
        <taxon>Eukaryota</taxon>
        <taxon>Fungi</taxon>
        <taxon>Dikarya</taxon>
        <taxon>Ascomycota</taxon>
        <taxon>Pezizomycotina</taxon>
        <taxon>Sordariomycetes</taxon>
        <taxon>Xylariomycetidae</taxon>
        <taxon>Xylariales</taxon>
        <taxon>Hypoxylaceae</taxon>
        <taxon>Hypoxylon</taxon>
    </lineage>
</organism>
<reference evidence="1 2" key="1">
    <citation type="journal article" date="2022" name="New Phytol.">
        <title>Ecological generalism drives hyperdiversity of secondary metabolite gene clusters in xylarialean endophytes.</title>
        <authorList>
            <person name="Franco M.E.E."/>
            <person name="Wisecaver J.H."/>
            <person name="Arnold A.E."/>
            <person name="Ju Y.M."/>
            <person name="Slot J.C."/>
            <person name="Ahrendt S."/>
            <person name="Moore L.P."/>
            <person name="Eastman K.E."/>
            <person name="Scott K."/>
            <person name="Konkel Z."/>
            <person name="Mondo S.J."/>
            <person name="Kuo A."/>
            <person name="Hayes R.D."/>
            <person name="Haridas S."/>
            <person name="Andreopoulos B."/>
            <person name="Riley R."/>
            <person name="LaButti K."/>
            <person name="Pangilinan J."/>
            <person name="Lipzen A."/>
            <person name="Amirebrahimi M."/>
            <person name="Yan J."/>
            <person name="Adam C."/>
            <person name="Keymanesh K."/>
            <person name="Ng V."/>
            <person name="Louie K."/>
            <person name="Northen T."/>
            <person name="Drula E."/>
            <person name="Henrissat B."/>
            <person name="Hsieh H.M."/>
            <person name="Youens-Clark K."/>
            <person name="Lutzoni F."/>
            <person name="Miadlikowska J."/>
            <person name="Eastwood D.C."/>
            <person name="Hamelin R.C."/>
            <person name="Grigoriev I.V."/>
            <person name="U'Ren J.M."/>
        </authorList>
    </citation>
    <scope>NUCLEOTIDE SEQUENCE [LARGE SCALE GENOMIC DNA]</scope>
    <source>
        <strain evidence="1 2">ER1909</strain>
    </source>
</reference>
<proteinExistence type="predicted"/>
<dbReference type="Proteomes" id="UP001497680">
    <property type="component" value="Unassembled WGS sequence"/>
</dbReference>
<name>A0ACC0CVA4_9PEZI</name>
<evidence type="ECO:0000313" key="2">
    <source>
        <dbReference type="Proteomes" id="UP001497680"/>
    </source>
</evidence>
<dbReference type="EMBL" id="MU394339">
    <property type="protein sequence ID" value="KAI6084261.1"/>
    <property type="molecule type" value="Genomic_DNA"/>
</dbReference>
<keyword evidence="2" id="KW-1185">Reference proteome</keyword>
<sequence>MASFKSSLAHTFPPKPTFKELDVPDLQGKVYIVTGSNTGIGKEVARLLYSKNAKVYIAARSETKAQQAIDDIKRSELSSSGSLVFLELDLGDLHKVKAAAEDFLAREQRLHSLFNNAGLMGSEPLQKTSQGYEVTLGVNCVGTFLFTKLLTPILAATAKASLPNIVRVIWLSSFACELRAHERIGLSTENLDYHIPVIATTRYGLSKAGVWALGVEYGRRHGKGKDGIISVAINPGNLRSELQRDQGLLFKILTRLLLYPTINGAYTELYAAFSPEVAEADLSENWVAPFGRILPLRPDLPKAARPESEGGTGGTAKFWEWNEEQIKEYL</sequence>
<evidence type="ECO:0000313" key="1">
    <source>
        <dbReference type="EMBL" id="KAI6084261.1"/>
    </source>
</evidence>